<gene>
    <name evidence="5" type="ORF">E3T28_02900</name>
</gene>
<keyword evidence="1" id="KW-0472">Membrane</keyword>
<keyword evidence="1" id="KW-0812">Transmembrane</keyword>
<accession>A0ABY2JF43</accession>
<dbReference type="InterPro" id="IPR006311">
    <property type="entry name" value="TAT_signal"/>
</dbReference>
<keyword evidence="6" id="KW-1185">Reference proteome</keyword>
<feature type="transmembrane region" description="Helical" evidence="1">
    <location>
        <begin position="271"/>
        <end position="289"/>
    </location>
</feature>
<evidence type="ECO:0000313" key="6">
    <source>
        <dbReference type="Proteomes" id="UP000297853"/>
    </source>
</evidence>
<comment type="caution">
    <text evidence="5">The sequence shown here is derived from an EMBL/GenBank/DDBJ whole genome shotgun (WGS) entry which is preliminary data.</text>
</comment>
<reference evidence="5 6" key="1">
    <citation type="submission" date="2019-03" db="EMBL/GenBank/DDBJ databases">
        <title>Genomics of glacier-inhabiting Cryobacterium strains.</title>
        <authorList>
            <person name="Liu Q."/>
            <person name="Xin Y.-H."/>
        </authorList>
    </citation>
    <scope>NUCLEOTIDE SEQUENCE [LARGE SCALE GENOMIC DNA]</scope>
    <source>
        <strain evidence="5 6">TMT1-23-1</strain>
    </source>
</reference>
<feature type="transmembrane region" description="Helical" evidence="1">
    <location>
        <begin position="428"/>
        <end position="450"/>
    </location>
</feature>
<proteinExistence type="predicted"/>
<feature type="domain" description="Predicted membrane protein YciQ-like C-terminal" evidence="4">
    <location>
        <begin position="307"/>
        <end position="517"/>
    </location>
</feature>
<dbReference type="InterPro" id="IPR048389">
    <property type="entry name" value="YciQ-like_C"/>
</dbReference>
<dbReference type="EMBL" id="SOGQ01000013">
    <property type="protein sequence ID" value="TFD04398.1"/>
    <property type="molecule type" value="Genomic_DNA"/>
</dbReference>
<dbReference type="Pfam" id="PF20990">
    <property type="entry name" value="DUF2207_C"/>
    <property type="match status" value="1"/>
</dbReference>
<feature type="domain" description="DUF2207" evidence="3">
    <location>
        <begin position="62"/>
        <end position="242"/>
    </location>
</feature>
<feature type="chain" id="PRO_5046171116" evidence="2">
    <location>
        <begin position="38"/>
        <end position="651"/>
    </location>
</feature>
<feature type="transmembrane region" description="Helical" evidence="1">
    <location>
        <begin position="456"/>
        <end position="477"/>
    </location>
</feature>
<dbReference type="Proteomes" id="UP000297853">
    <property type="component" value="Unassembled WGS sequence"/>
</dbReference>
<protein>
    <submittedName>
        <fullName evidence="5">DUF2207 domain-containing protein</fullName>
    </submittedName>
</protein>
<evidence type="ECO:0000259" key="3">
    <source>
        <dbReference type="Pfam" id="PF09972"/>
    </source>
</evidence>
<dbReference type="PROSITE" id="PS51318">
    <property type="entry name" value="TAT"/>
    <property type="match status" value="1"/>
</dbReference>
<organism evidence="5 6">
    <name type="scientific">Cryobacterium sinapicolor</name>
    <dbReference type="NCBI Taxonomy" id="1259236"/>
    <lineage>
        <taxon>Bacteria</taxon>
        <taxon>Bacillati</taxon>
        <taxon>Actinomycetota</taxon>
        <taxon>Actinomycetes</taxon>
        <taxon>Micrococcales</taxon>
        <taxon>Microbacteriaceae</taxon>
        <taxon>Cryobacterium</taxon>
    </lineage>
</organism>
<dbReference type="RefSeq" id="WP_134427767.1">
    <property type="nucleotide sequence ID" value="NZ_SOGQ01000013.1"/>
</dbReference>
<sequence length="651" mass="67481">MHRNAPTRHPLRRFVQGVAALAVTAALALGMPLAASADTGDFTFTSFEADYYLSRDDAGHSTLRTVETFVAQFPNFDQNRGMVRVLPTDYDGVPLNTTVESVTDASGAPVFFEIIDQGGSIELPLGTDDFVRGTQTYTITYTQQNVVRAFADTDDDELYWDTNGTGFDQPFGSVTARVHVDPSVAEFLTGDAACYVGAQGETTGCGITQTTDAAVTGTTGQLFSSSVRDLGPRQNLTVAIGFAPGTFVQVPASDSSGAGEADTGGGGTATGLLFLVSAVGFLGVVLAFIRRRFGQRDARGRGTIIAQYSVPEGYNLMEAGDLANRSKSAIAAQLVSLAVRGKVRILDYPVSAGAGDYTLQLLTAEGVDAQERKLLKTLFPRLTNGTTRQLGVTDSTLAAELSNLRADATASVTARGWRAKVTRRGGRWIAIGMAAVLLPALALLAAVALINGSPAFGEVMTVAVIATLFLAFALYLAQGTVHLTDSGAEQRDYLKGMRVYLELAEADRFRMLQSPDGAPRVAVPTVPGVASGAVPGPVADAAGAPDTVELVKLYEKLLPFAVLWGVEREWAKELVVLYEHGAPEPDWLVSQAGFSAYGFGNAMNGLVASVLTSATPPASSGGGIGGGSFSGGSGGGGFSGGGGGGGGGGGR</sequence>
<evidence type="ECO:0000259" key="4">
    <source>
        <dbReference type="Pfam" id="PF20990"/>
    </source>
</evidence>
<dbReference type="Pfam" id="PF09972">
    <property type="entry name" value="DUF2207"/>
    <property type="match status" value="1"/>
</dbReference>
<name>A0ABY2JF43_9MICO</name>
<evidence type="ECO:0000313" key="5">
    <source>
        <dbReference type="EMBL" id="TFD04398.1"/>
    </source>
</evidence>
<feature type="signal peptide" evidence="2">
    <location>
        <begin position="1"/>
        <end position="37"/>
    </location>
</feature>
<keyword evidence="2" id="KW-0732">Signal</keyword>
<evidence type="ECO:0000256" key="2">
    <source>
        <dbReference type="SAM" id="SignalP"/>
    </source>
</evidence>
<evidence type="ECO:0000256" key="1">
    <source>
        <dbReference type="SAM" id="Phobius"/>
    </source>
</evidence>
<dbReference type="InterPro" id="IPR018702">
    <property type="entry name" value="DUF2207"/>
</dbReference>
<keyword evidence="1" id="KW-1133">Transmembrane helix</keyword>